<comment type="caution">
    <text evidence="1">The sequence shown here is derived from an EMBL/GenBank/DDBJ whole genome shotgun (WGS) entry which is preliminary data.</text>
</comment>
<keyword evidence="2" id="KW-1185">Reference proteome</keyword>
<proteinExistence type="predicted"/>
<sequence length="160" mass="19073">MPELADRHSSLATYIICQKHYNQIVVNDYYNLASLTQEENQPDTNQNNIAIKCQRNEIAELKNKLQKVYDDVFTVRNLFEEQLNINNALVEQWNSQFDSQQKRINAIVEIAKAERMSLYEDLEQLIQNRDRFSLENLKVYSPREWLNNRNQDSIKFVFLK</sequence>
<reference evidence="1 2" key="1">
    <citation type="journal article" date="2019" name="Environ. Microbiol.">
        <title>At the nexus of three kingdoms: the genome of the mycorrhizal fungus Gigaspora margarita provides insights into plant, endobacterial and fungal interactions.</title>
        <authorList>
            <person name="Venice F."/>
            <person name="Ghignone S."/>
            <person name="Salvioli di Fossalunga A."/>
            <person name="Amselem J."/>
            <person name="Novero M."/>
            <person name="Xianan X."/>
            <person name="Sedzielewska Toro K."/>
            <person name="Morin E."/>
            <person name="Lipzen A."/>
            <person name="Grigoriev I.V."/>
            <person name="Henrissat B."/>
            <person name="Martin F.M."/>
            <person name="Bonfante P."/>
        </authorList>
    </citation>
    <scope>NUCLEOTIDE SEQUENCE [LARGE SCALE GENOMIC DNA]</scope>
    <source>
        <strain evidence="1 2">BEG34</strain>
    </source>
</reference>
<organism evidence="1 2">
    <name type="scientific">Gigaspora margarita</name>
    <dbReference type="NCBI Taxonomy" id="4874"/>
    <lineage>
        <taxon>Eukaryota</taxon>
        <taxon>Fungi</taxon>
        <taxon>Fungi incertae sedis</taxon>
        <taxon>Mucoromycota</taxon>
        <taxon>Glomeromycotina</taxon>
        <taxon>Glomeromycetes</taxon>
        <taxon>Diversisporales</taxon>
        <taxon>Gigasporaceae</taxon>
        <taxon>Gigaspora</taxon>
    </lineage>
</organism>
<dbReference type="EMBL" id="WTPW01000102">
    <property type="protein sequence ID" value="KAF0547919.1"/>
    <property type="molecule type" value="Genomic_DNA"/>
</dbReference>
<evidence type="ECO:0000313" key="2">
    <source>
        <dbReference type="Proteomes" id="UP000439903"/>
    </source>
</evidence>
<gene>
    <name evidence="1" type="ORF">F8M41_000269</name>
</gene>
<dbReference type="Proteomes" id="UP000439903">
    <property type="component" value="Unassembled WGS sequence"/>
</dbReference>
<evidence type="ECO:0000313" key="1">
    <source>
        <dbReference type="EMBL" id="KAF0547919.1"/>
    </source>
</evidence>
<dbReference type="AlphaFoldDB" id="A0A8H4ESP9"/>
<protein>
    <submittedName>
        <fullName evidence="1">Uncharacterized protein</fullName>
    </submittedName>
</protein>
<dbReference type="OrthoDB" id="2448326at2759"/>
<accession>A0A8H4ESP9</accession>
<name>A0A8H4ESP9_GIGMA</name>